<proteinExistence type="predicted"/>
<comment type="caution">
    <text evidence="1">The sequence shown here is derived from an EMBL/GenBank/DDBJ whole genome shotgun (WGS) entry which is preliminary data.</text>
</comment>
<evidence type="ECO:0008006" key="3">
    <source>
        <dbReference type="Google" id="ProtNLM"/>
    </source>
</evidence>
<reference evidence="2" key="1">
    <citation type="journal article" date="2019" name="Int. J. Syst. Evol. Microbiol.">
        <title>The Global Catalogue of Microorganisms (GCM) 10K type strain sequencing project: providing services to taxonomists for standard genome sequencing and annotation.</title>
        <authorList>
            <consortium name="The Broad Institute Genomics Platform"/>
            <consortium name="The Broad Institute Genome Sequencing Center for Infectious Disease"/>
            <person name="Wu L."/>
            <person name="Ma J."/>
        </authorList>
    </citation>
    <scope>NUCLEOTIDE SEQUENCE [LARGE SCALE GENOMIC DNA]</scope>
    <source>
        <strain evidence="2">CGMCC 4.7323</strain>
    </source>
</reference>
<accession>A0ABQ2K3Z0</accession>
<dbReference type="EMBL" id="BMND01000051">
    <property type="protein sequence ID" value="GGN63272.1"/>
    <property type="molecule type" value="Genomic_DNA"/>
</dbReference>
<gene>
    <name evidence="1" type="ORF">GCM10012285_64110</name>
</gene>
<sequence>MCTELDAGESPKDVLQSTRAAFPGEKGLAIVTEAPPVYCPSHSGTVKTELK</sequence>
<evidence type="ECO:0000313" key="1">
    <source>
        <dbReference type="EMBL" id="GGN63272.1"/>
    </source>
</evidence>
<evidence type="ECO:0000313" key="2">
    <source>
        <dbReference type="Proteomes" id="UP000600080"/>
    </source>
</evidence>
<protein>
    <recommendedName>
        <fullName evidence="3">DUF732 domain-containing protein</fullName>
    </recommendedName>
</protein>
<keyword evidence="2" id="KW-1185">Reference proteome</keyword>
<name>A0ABQ2K3Z0_9ACTN</name>
<organism evidence="1 2">
    <name type="scientific">Streptomyces kronopolitis</name>
    <dbReference type="NCBI Taxonomy" id="1612435"/>
    <lineage>
        <taxon>Bacteria</taxon>
        <taxon>Bacillati</taxon>
        <taxon>Actinomycetota</taxon>
        <taxon>Actinomycetes</taxon>
        <taxon>Kitasatosporales</taxon>
        <taxon>Streptomycetaceae</taxon>
        <taxon>Streptomyces</taxon>
    </lineage>
</organism>
<dbReference type="Proteomes" id="UP000600080">
    <property type="component" value="Unassembled WGS sequence"/>
</dbReference>